<reference evidence="3" key="1">
    <citation type="journal article" date="2017" name="Nat. Ecol. Evol.">
        <title>Genome expansion and lineage-specific genetic innovations in the forest pathogenic fungi Armillaria.</title>
        <authorList>
            <person name="Sipos G."/>
            <person name="Prasanna A.N."/>
            <person name="Walter M.C."/>
            <person name="O'Connor E."/>
            <person name="Balint B."/>
            <person name="Krizsan K."/>
            <person name="Kiss B."/>
            <person name="Hess J."/>
            <person name="Varga T."/>
            <person name="Slot J."/>
            <person name="Riley R."/>
            <person name="Boka B."/>
            <person name="Rigling D."/>
            <person name="Barry K."/>
            <person name="Lee J."/>
            <person name="Mihaltcheva S."/>
            <person name="LaButti K."/>
            <person name="Lipzen A."/>
            <person name="Waldron R."/>
            <person name="Moloney N.M."/>
            <person name="Sperisen C."/>
            <person name="Kredics L."/>
            <person name="Vagvoelgyi C."/>
            <person name="Patrignani A."/>
            <person name="Fitzpatrick D."/>
            <person name="Nagy I."/>
            <person name="Doyle S."/>
            <person name="Anderson J.B."/>
            <person name="Grigoriev I.V."/>
            <person name="Gueldener U."/>
            <person name="Muensterkoetter M."/>
            <person name="Nagy L.G."/>
        </authorList>
    </citation>
    <scope>NUCLEOTIDE SEQUENCE [LARGE SCALE GENOMIC DNA]</scope>
    <source>
        <strain evidence="3">28-4</strain>
    </source>
</reference>
<accession>A0A2H3CGX8</accession>
<feature type="region of interest" description="Disordered" evidence="1">
    <location>
        <begin position="146"/>
        <end position="165"/>
    </location>
</feature>
<dbReference type="Proteomes" id="UP000218334">
    <property type="component" value="Unassembled WGS sequence"/>
</dbReference>
<protein>
    <submittedName>
        <fullName evidence="2">Uncharacterized protein</fullName>
    </submittedName>
</protein>
<organism evidence="2 3">
    <name type="scientific">Armillaria solidipes</name>
    <dbReference type="NCBI Taxonomy" id="1076256"/>
    <lineage>
        <taxon>Eukaryota</taxon>
        <taxon>Fungi</taxon>
        <taxon>Dikarya</taxon>
        <taxon>Basidiomycota</taxon>
        <taxon>Agaricomycotina</taxon>
        <taxon>Agaricomycetes</taxon>
        <taxon>Agaricomycetidae</taxon>
        <taxon>Agaricales</taxon>
        <taxon>Marasmiineae</taxon>
        <taxon>Physalacriaceae</taxon>
        <taxon>Armillaria</taxon>
    </lineage>
</organism>
<proteinExistence type="predicted"/>
<name>A0A2H3CGX8_9AGAR</name>
<gene>
    <name evidence="2" type="ORF">ARMSODRAFT_997990</name>
</gene>
<evidence type="ECO:0000313" key="3">
    <source>
        <dbReference type="Proteomes" id="UP000218334"/>
    </source>
</evidence>
<dbReference type="EMBL" id="KZ293415">
    <property type="protein sequence ID" value="PBK77648.1"/>
    <property type="molecule type" value="Genomic_DNA"/>
</dbReference>
<keyword evidence="3" id="KW-1185">Reference proteome</keyword>
<evidence type="ECO:0000256" key="1">
    <source>
        <dbReference type="SAM" id="MobiDB-lite"/>
    </source>
</evidence>
<dbReference type="AlphaFoldDB" id="A0A2H3CGX8"/>
<evidence type="ECO:0000313" key="2">
    <source>
        <dbReference type="EMBL" id="PBK77648.1"/>
    </source>
</evidence>
<sequence>MSSSLSDIPSRGRCIQATDYTPQCQCEWFAEPTSPLLNQFSCAACGHGTHSHVDYVSTTVCHNVATNCAAYVQKTPLTQRCTCSVHLADHRPILNLHRLQDPFYVLDLLATSIKMQSDGPHLGVPYIPSILASGTLAPLDDATNITSSQTRMPSPSTSQSMSVTQTTQSSDHHEFIFTTGLSQFIHRARTHPHTDLLLIIECGIPYDLFTFRFT</sequence>